<proteinExistence type="inferred from homology"/>
<dbReference type="EMBL" id="NKHF01000006">
    <property type="protein sequence ID" value="PCK33541.1"/>
    <property type="molecule type" value="Genomic_DNA"/>
</dbReference>
<evidence type="ECO:0000313" key="2">
    <source>
        <dbReference type="EMBL" id="PCK33541.1"/>
    </source>
</evidence>
<protein>
    <submittedName>
        <fullName evidence="2">Divalent-cation tolerance protein CutA</fullName>
    </submittedName>
</protein>
<sequence>MGVRYKLVLSTCDSIAEARKIATQLVEQKLAACVNLIPTVESIYVWEGQVEQTQETKLLIKTKSEKLEQVLAAIRNLHSYDVPEIQVVDITGGNLAYFKWMDEVLL</sequence>
<dbReference type="PANTHER" id="PTHR23419:SF8">
    <property type="entry name" value="FI09726P"/>
    <property type="match status" value="1"/>
</dbReference>
<dbReference type="InterPro" id="IPR011322">
    <property type="entry name" value="N-reg_PII-like_a/b"/>
</dbReference>
<evidence type="ECO:0000313" key="3">
    <source>
        <dbReference type="Proteomes" id="UP000228621"/>
    </source>
</evidence>
<dbReference type="Proteomes" id="UP000228621">
    <property type="component" value="Unassembled WGS sequence"/>
</dbReference>
<organism evidence="2 3">
    <name type="scientific">Pseudoalteromonas piscicida</name>
    <dbReference type="NCBI Taxonomy" id="43662"/>
    <lineage>
        <taxon>Bacteria</taxon>
        <taxon>Pseudomonadati</taxon>
        <taxon>Pseudomonadota</taxon>
        <taxon>Gammaproteobacteria</taxon>
        <taxon>Alteromonadales</taxon>
        <taxon>Pseudoalteromonadaceae</taxon>
        <taxon>Pseudoalteromonas</taxon>
    </lineage>
</organism>
<comment type="caution">
    <text evidence="2">The sequence shown here is derived from an EMBL/GenBank/DDBJ whole genome shotgun (WGS) entry which is preliminary data.</text>
</comment>
<dbReference type="SUPFAM" id="SSF54913">
    <property type="entry name" value="GlnB-like"/>
    <property type="match status" value="1"/>
</dbReference>
<dbReference type="RefSeq" id="WP_099640363.1">
    <property type="nucleotide sequence ID" value="NZ_NKHF01000006.1"/>
</dbReference>
<reference evidence="3" key="1">
    <citation type="journal article" date="2019" name="Genome Announc.">
        <title>Draft Genome Sequence of Pseudoalteromonas piscicida Strain 36Y ROTHPW, an Hypersaline Seawater Isolate from the South Coast of Sonora, Mexico.</title>
        <authorList>
            <person name="Sanchez-Diaz R."/>
            <person name="Molina-Garza Z.J."/>
            <person name="Cruz-Suarez L.E."/>
            <person name="Selvin J."/>
            <person name="Kiran G.S."/>
            <person name="Ibarra-Gamez J.C."/>
            <person name="Gomez-Gil B."/>
            <person name="Galaviz-Silva L."/>
        </authorList>
    </citation>
    <scope>NUCLEOTIDE SEQUENCE [LARGE SCALE GENOMIC DNA]</scope>
    <source>
        <strain evidence="3">36Y_RITHPW</strain>
    </source>
</reference>
<dbReference type="InterPro" id="IPR004323">
    <property type="entry name" value="Ion_tolerance_CutA"/>
</dbReference>
<dbReference type="OrthoDB" id="37622at2"/>
<dbReference type="PANTHER" id="PTHR23419">
    <property type="entry name" value="DIVALENT CATION TOLERANCE CUTA-RELATED"/>
    <property type="match status" value="1"/>
</dbReference>
<dbReference type="GO" id="GO:0005507">
    <property type="term" value="F:copper ion binding"/>
    <property type="evidence" value="ECO:0007669"/>
    <property type="project" value="TreeGrafter"/>
</dbReference>
<dbReference type="AlphaFoldDB" id="A0A2A5JW77"/>
<keyword evidence="3" id="KW-1185">Reference proteome</keyword>
<dbReference type="InterPro" id="IPR015867">
    <property type="entry name" value="N-reg_PII/ATP_PRibTrfase_C"/>
</dbReference>
<evidence type="ECO:0000256" key="1">
    <source>
        <dbReference type="ARBA" id="ARBA00010169"/>
    </source>
</evidence>
<dbReference type="Pfam" id="PF03091">
    <property type="entry name" value="CutA1"/>
    <property type="match status" value="1"/>
</dbReference>
<gene>
    <name evidence="2" type="ORF">CEX98_01415</name>
</gene>
<accession>A0A2A5JW77</accession>
<dbReference type="Gene3D" id="3.30.70.120">
    <property type="match status" value="1"/>
</dbReference>
<name>A0A2A5JW77_PSEO7</name>
<comment type="similarity">
    <text evidence="1">Belongs to the CutA family.</text>
</comment>
<dbReference type="GO" id="GO:0010038">
    <property type="term" value="P:response to metal ion"/>
    <property type="evidence" value="ECO:0007669"/>
    <property type="project" value="InterPro"/>
</dbReference>